<dbReference type="InterPro" id="IPR004130">
    <property type="entry name" value="Gpn"/>
</dbReference>
<comment type="similarity">
    <text evidence="1">Belongs to the GPN-loop GTPase family.</text>
</comment>
<gene>
    <name evidence="5" type="ORF">DFR29_105222</name>
</gene>
<evidence type="ECO:0000256" key="4">
    <source>
        <dbReference type="ARBA" id="ARBA00023134"/>
    </source>
</evidence>
<dbReference type="SUPFAM" id="SSF52540">
    <property type="entry name" value="P-loop containing nucleoside triphosphate hydrolases"/>
    <property type="match status" value="1"/>
</dbReference>
<evidence type="ECO:0008006" key="7">
    <source>
        <dbReference type="Google" id="ProtNLM"/>
    </source>
</evidence>
<accession>A0A4R6Z0Y3</accession>
<keyword evidence="6" id="KW-1185">Reference proteome</keyword>
<keyword evidence="2" id="KW-0547">Nucleotide-binding</keyword>
<dbReference type="InterPro" id="IPR027417">
    <property type="entry name" value="P-loop_NTPase"/>
</dbReference>
<dbReference type="PANTHER" id="PTHR42708">
    <property type="entry name" value="ATP/GTP-BINDING PROTEIN-RELATED"/>
    <property type="match status" value="1"/>
</dbReference>
<dbReference type="CDD" id="cd00882">
    <property type="entry name" value="Ras_like_GTPase"/>
    <property type="match status" value="1"/>
</dbReference>
<evidence type="ECO:0000256" key="2">
    <source>
        <dbReference type="ARBA" id="ARBA00022741"/>
    </source>
</evidence>
<comment type="caution">
    <text evidence="5">The sequence shown here is derived from an EMBL/GenBank/DDBJ whole genome shotgun (WGS) entry which is preliminary data.</text>
</comment>
<protein>
    <recommendedName>
        <fullName evidence="7">Signal recognition particle receptor subunit beta</fullName>
    </recommendedName>
</protein>
<evidence type="ECO:0000313" key="6">
    <source>
        <dbReference type="Proteomes" id="UP000295293"/>
    </source>
</evidence>
<dbReference type="InterPro" id="IPR052705">
    <property type="entry name" value="Gliding_Motility_GTPase"/>
</dbReference>
<dbReference type="Pfam" id="PF03029">
    <property type="entry name" value="ATP_bind_1"/>
    <property type="match status" value="1"/>
</dbReference>
<dbReference type="OrthoDB" id="4319884at2"/>
<proteinExistence type="inferred from homology"/>
<organism evidence="5 6">
    <name type="scientific">Tahibacter aquaticus</name>
    <dbReference type="NCBI Taxonomy" id="520092"/>
    <lineage>
        <taxon>Bacteria</taxon>
        <taxon>Pseudomonadati</taxon>
        <taxon>Pseudomonadota</taxon>
        <taxon>Gammaproteobacteria</taxon>
        <taxon>Lysobacterales</taxon>
        <taxon>Rhodanobacteraceae</taxon>
        <taxon>Tahibacter</taxon>
    </lineage>
</organism>
<evidence type="ECO:0000256" key="3">
    <source>
        <dbReference type="ARBA" id="ARBA00022801"/>
    </source>
</evidence>
<evidence type="ECO:0000313" key="5">
    <source>
        <dbReference type="EMBL" id="TDR45039.1"/>
    </source>
</evidence>
<name>A0A4R6Z0Y3_9GAMM</name>
<keyword evidence="4" id="KW-0342">GTP-binding</keyword>
<dbReference type="EMBL" id="SNZH01000005">
    <property type="protein sequence ID" value="TDR45039.1"/>
    <property type="molecule type" value="Genomic_DNA"/>
</dbReference>
<dbReference type="RefSeq" id="WP_133818541.1">
    <property type="nucleotide sequence ID" value="NZ_SNZH01000005.1"/>
</dbReference>
<evidence type="ECO:0000256" key="1">
    <source>
        <dbReference type="ARBA" id="ARBA00005290"/>
    </source>
</evidence>
<dbReference type="GO" id="GO:0016787">
    <property type="term" value="F:hydrolase activity"/>
    <property type="evidence" value="ECO:0007669"/>
    <property type="project" value="UniProtKB-KW"/>
</dbReference>
<dbReference type="Proteomes" id="UP000295293">
    <property type="component" value="Unassembled WGS sequence"/>
</dbReference>
<dbReference type="Gene3D" id="3.40.50.300">
    <property type="entry name" value="P-loop containing nucleotide triphosphate hydrolases"/>
    <property type="match status" value="1"/>
</dbReference>
<dbReference type="AlphaFoldDB" id="A0A4R6Z0Y3"/>
<keyword evidence="3" id="KW-0378">Hydrolase</keyword>
<dbReference type="PANTHER" id="PTHR42708:SF1">
    <property type="entry name" value="GLIDING MOTILITY PROTEIN MGLA"/>
    <property type="match status" value="1"/>
</dbReference>
<sequence>MTNHISVVDALSTKLVFVGPMGAGKTTAIASIADSPPVSTEMPMCEPPVGDKTSTTVAMDFATVRIEDDHSVFLYGCPGQDHFEFMRPILLQGAFGAIVVLNGADPDIVGQSTYWARIVTDFDASLPMVIGITRTDEAHQFDLITVRRAMRAHGISAPVFTFDARNRQQTAQLVRALLLMLD</sequence>
<reference evidence="5 6" key="1">
    <citation type="submission" date="2019-03" db="EMBL/GenBank/DDBJ databases">
        <title>Genomic Encyclopedia of Type Strains, Phase IV (KMG-IV): sequencing the most valuable type-strain genomes for metagenomic binning, comparative biology and taxonomic classification.</title>
        <authorList>
            <person name="Goeker M."/>
        </authorList>
    </citation>
    <scope>NUCLEOTIDE SEQUENCE [LARGE SCALE GENOMIC DNA]</scope>
    <source>
        <strain evidence="5 6">DSM 21667</strain>
    </source>
</reference>
<dbReference type="GO" id="GO:0005525">
    <property type="term" value="F:GTP binding"/>
    <property type="evidence" value="ECO:0007669"/>
    <property type="project" value="UniProtKB-KW"/>
</dbReference>